<accession>A0A9Q0KMC2</accession>
<comment type="caution">
    <text evidence="1">The sequence shown here is derived from an EMBL/GenBank/DDBJ whole genome shotgun (WGS) entry which is preliminary data.</text>
</comment>
<dbReference type="EMBL" id="JAMYWD010000004">
    <property type="protein sequence ID" value="KAJ4973129.1"/>
    <property type="molecule type" value="Genomic_DNA"/>
</dbReference>
<evidence type="ECO:0000313" key="2">
    <source>
        <dbReference type="Proteomes" id="UP001141806"/>
    </source>
</evidence>
<reference evidence="1" key="1">
    <citation type="journal article" date="2023" name="Plant J.">
        <title>The genome of the king protea, Protea cynaroides.</title>
        <authorList>
            <person name="Chang J."/>
            <person name="Duong T.A."/>
            <person name="Schoeman C."/>
            <person name="Ma X."/>
            <person name="Roodt D."/>
            <person name="Barker N."/>
            <person name="Li Z."/>
            <person name="Van de Peer Y."/>
            <person name="Mizrachi E."/>
        </authorList>
    </citation>
    <scope>NUCLEOTIDE SEQUENCE</scope>
    <source>
        <tissue evidence="1">Young leaves</tissue>
    </source>
</reference>
<sequence length="127" mass="14264">MALGSNHSISGCNVFIAALEFLIEQSPILHYHFMLINTMEDVCKNRINDLLEDKKKLYILSLSLTLSLSLSLSHSYSLLCVCVNIDMLFCSNPKVENSFAFVTQKENSEQGDSVLPQPCSRKLLLHV</sequence>
<protein>
    <submittedName>
        <fullName evidence="1">Uncharacterized protein</fullName>
    </submittedName>
</protein>
<dbReference type="AlphaFoldDB" id="A0A9Q0KMC2"/>
<organism evidence="1 2">
    <name type="scientific">Protea cynaroides</name>
    <dbReference type="NCBI Taxonomy" id="273540"/>
    <lineage>
        <taxon>Eukaryota</taxon>
        <taxon>Viridiplantae</taxon>
        <taxon>Streptophyta</taxon>
        <taxon>Embryophyta</taxon>
        <taxon>Tracheophyta</taxon>
        <taxon>Spermatophyta</taxon>
        <taxon>Magnoliopsida</taxon>
        <taxon>Proteales</taxon>
        <taxon>Proteaceae</taxon>
        <taxon>Protea</taxon>
    </lineage>
</organism>
<keyword evidence="2" id="KW-1185">Reference proteome</keyword>
<name>A0A9Q0KMC2_9MAGN</name>
<proteinExistence type="predicted"/>
<evidence type="ECO:0000313" key="1">
    <source>
        <dbReference type="EMBL" id="KAJ4973129.1"/>
    </source>
</evidence>
<gene>
    <name evidence="1" type="ORF">NE237_006303</name>
</gene>
<dbReference type="Proteomes" id="UP001141806">
    <property type="component" value="Unassembled WGS sequence"/>
</dbReference>